<accession>A0AAE0MX07</accession>
<name>A0AAE0MX07_9PEZI</name>
<sequence>MKVSKAVVGLVSATVLFGSAPAVLADEAGFLARLRQALGKSHTNKASDPHYDLYGGYTPEEKVYSYPPYGYHPPPPPPPSSTTTESGEPTTTTSRDFRDRCVWIKYHHSSLDATPCYELIRLNWSCELRHLSDESNSPRKWTLFLHAYRYIFWVHKQFLFHVS</sequence>
<dbReference type="RefSeq" id="XP_062685940.1">
    <property type="nucleotide sequence ID" value="XM_062830208.1"/>
</dbReference>
<evidence type="ECO:0000313" key="4">
    <source>
        <dbReference type="Proteomes" id="UP001278500"/>
    </source>
</evidence>
<dbReference type="GeneID" id="87867362"/>
<comment type="caution">
    <text evidence="3">The sequence shown here is derived from an EMBL/GenBank/DDBJ whole genome shotgun (WGS) entry which is preliminary data.</text>
</comment>
<organism evidence="3 4">
    <name type="scientific">Neurospora tetraspora</name>
    <dbReference type="NCBI Taxonomy" id="94610"/>
    <lineage>
        <taxon>Eukaryota</taxon>
        <taxon>Fungi</taxon>
        <taxon>Dikarya</taxon>
        <taxon>Ascomycota</taxon>
        <taxon>Pezizomycotina</taxon>
        <taxon>Sordariomycetes</taxon>
        <taxon>Sordariomycetidae</taxon>
        <taxon>Sordariales</taxon>
        <taxon>Sordariaceae</taxon>
        <taxon>Neurospora</taxon>
    </lineage>
</organism>
<keyword evidence="4" id="KW-1185">Reference proteome</keyword>
<dbReference type="Proteomes" id="UP001278500">
    <property type="component" value="Unassembled WGS sequence"/>
</dbReference>
<gene>
    <name evidence="3" type="ORF">B0H65DRAFT_562672</name>
</gene>
<feature type="compositionally biased region" description="Low complexity" evidence="1">
    <location>
        <begin position="81"/>
        <end position="94"/>
    </location>
</feature>
<feature type="region of interest" description="Disordered" evidence="1">
    <location>
        <begin position="65"/>
        <end position="94"/>
    </location>
</feature>
<feature type="signal peptide" evidence="2">
    <location>
        <begin position="1"/>
        <end position="25"/>
    </location>
</feature>
<reference evidence="3" key="2">
    <citation type="submission" date="2023-06" db="EMBL/GenBank/DDBJ databases">
        <authorList>
            <consortium name="Lawrence Berkeley National Laboratory"/>
            <person name="Haridas S."/>
            <person name="Hensen N."/>
            <person name="Bonometti L."/>
            <person name="Westerberg I."/>
            <person name="Brannstrom I.O."/>
            <person name="Guillou S."/>
            <person name="Cros-Aarteil S."/>
            <person name="Calhoun S."/>
            <person name="Kuo A."/>
            <person name="Mondo S."/>
            <person name="Pangilinan J."/>
            <person name="Riley R."/>
            <person name="Labutti K."/>
            <person name="Andreopoulos B."/>
            <person name="Lipzen A."/>
            <person name="Chen C."/>
            <person name="Yanf M."/>
            <person name="Daum C."/>
            <person name="Ng V."/>
            <person name="Clum A."/>
            <person name="Steindorff A."/>
            <person name="Ohm R."/>
            <person name="Martin F."/>
            <person name="Silar P."/>
            <person name="Natvig D."/>
            <person name="Lalanne C."/>
            <person name="Gautier V."/>
            <person name="Ament-Velasquez S.L."/>
            <person name="Kruys A."/>
            <person name="Hutchinson M.I."/>
            <person name="Powell A.J."/>
            <person name="Barry K."/>
            <person name="Miller A.N."/>
            <person name="Grigoriev I.V."/>
            <person name="Debuchy R."/>
            <person name="Gladieux P."/>
            <person name="Thoren M.H."/>
            <person name="Johannesson H."/>
        </authorList>
    </citation>
    <scope>NUCLEOTIDE SEQUENCE</scope>
    <source>
        <strain evidence="3">CBS 560.94</strain>
    </source>
</reference>
<reference evidence="3" key="1">
    <citation type="journal article" date="2023" name="Mol. Phylogenet. Evol.">
        <title>Genome-scale phylogeny and comparative genomics of the fungal order Sordariales.</title>
        <authorList>
            <person name="Hensen N."/>
            <person name="Bonometti L."/>
            <person name="Westerberg I."/>
            <person name="Brannstrom I.O."/>
            <person name="Guillou S."/>
            <person name="Cros-Aarteil S."/>
            <person name="Calhoun S."/>
            <person name="Haridas S."/>
            <person name="Kuo A."/>
            <person name="Mondo S."/>
            <person name="Pangilinan J."/>
            <person name="Riley R."/>
            <person name="LaButti K."/>
            <person name="Andreopoulos B."/>
            <person name="Lipzen A."/>
            <person name="Chen C."/>
            <person name="Yan M."/>
            <person name="Daum C."/>
            <person name="Ng V."/>
            <person name="Clum A."/>
            <person name="Steindorff A."/>
            <person name="Ohm R.A."/>
            <person name="Martin F."/>
            <person name="Silar P."/>
            <person name="Natvig D.O."/>
            <person name="Lalanne C."/>
            <person name="Gautier V."/>
            <person name="Ament-Velasquez S.L."/>
            <person name="Kruys A."/>
            <person name="Hutchinson M.I."/>
            <person name="Powell A.J."/>
            <person name="Barry K."/>
            <person name="Miller A.N."/>
            <person name="Grigoriev I.V."/>
            <person name="Debuchy R."/>
            <person name="Gladieux P."/>
            <person name="Hiltunen Thoren M."/>
            <person name="Johannesson H."/>
        </authorList>
    </citation>
    <scope>NUCLEOTIDE SEQUENCE</scope>
    <source>
        <strain evidence="3">CBS 560.94</strain>
    </source>
</reference>
<dbReference type="EMBL" id="JAUEPP010000001">
    <property type="protein sequence ID" value="KAK3354562.1"/>
    <property type="molecule type" value="Genomic_DNA"/>
</dbReference>
<evidence type="ECO:0000256" key="2">
    <source>
        <dbReference type="SAM" id="SignalP"/>
    </source>
</evidence>
<feature type="compositionally biased region" description="Pro residues" evidence="1">
    <location>
        <begin position="70"/>
        <end position="80"/>
    </location>
</feature>
<proteinExistence type="predicted"/>
<evidence type="ECO:0000313" key="3">
    <source>
        <dbReference type="EMBL" id="KAK3354562.1"/>
    </source>
</evidence>
<protein>
    <submittedName>
        <fullName evidence="3">Uncharacterized protein</fullName>
    </submittedName>
</protein>
<dbReference type="AlphaFoldDB" id="A0AAE0MX07"/>
<keyword evidence="2" id="KW-0732">Signal</keyword>
<evidence type="ECO:0000256" key="1">
    <source>
        <dbReference type="SAM" id="MobiDB-lite"/>
    </source>
</evidence>
<feature type="chain" id="PRO_5042233486" evidence="2">
    <location>
        <begin position="26"/>
        <end position="163"/>
    </location>
</feature>